<proteinExistence type="predicted"/>
<organism evidence="1 2">
    <name type="scientific">Bradyrhizobium erythrophlei</name>
    <dbReference type="NCBI Taxonomy" id="1437360"/>
    <lineage>
        <taxon>Bacteria</taxon>
        <taxon>Pseudomonadati</taxon>
        <taxon>Pseudomonadota</taxon>
        <taxon>Alphaproteobacteria</taxon>
        <taxon>Hyphomicrobiales</taxon>
        <taxon>Nitrobacteraceae</taxon>
        <taxon>Bradyrhizobium</taxon>
    </lineage>
</organism>
<dbReference type="Proteomes" id="UP000189796">
    <property type="component" value="Chromosome I"/>
</dbReference>
<dbReference type="EMBL" id="LT670817">
    <property type="protein sequence ID" value="SHG88644.1"/>
    <property type="molecule type" value="Genomic_DNA"/>
</dbReference>
<protein>
    <submittedName>
        <fullName evidence="1">Uncharacterized protein</fullName>
    </submittedName>
</protein>
<dbReference type="RefSeq" id="WP_079601921.1">
    <property type="nucleotide sequence ID" value="NZ_LT670817.1"/>
</dbReference>
<reference evidence="1 2" key="1">
    <citation type="submission" date="2016-11" db="EMBL/GenBank/DDBJ databases">
        <authorList>
            <person name="Jaros S."/>
            <person name="Januszkiewicz K."/>
            <person name="Wedrychowicz H."/>
        </authorList>
    </citation>
    <scope>NUCLEOTIDE SEQUENCE [LARGE SCALE GENOMIC DNA]</scope>
    <source>
        <strain evidence="1 2">GAS138</strain>
    </source>
</reference>
<accession>A0A1M5NGG0</accession>
<gene>
    <name evidence="1" type="ORF">SAMN05443248_2988</name>
</gene>
<sequence>MKTLYRYTGPEDGVTVRLIERQTIVQPMSVNTSFAVVIDAPGEVAMFDSFSGLEFAAGAFALLVERFGGVTQAGQVVVVP</sequence>
<dbReference type="AlphaFoldDB" id="A0A1M5NGG0"/>
<name>A0A1M5NGG0_9BRAD</name>
<evidence type="ECO:0000313" key="1">
    <source>
        <dbReference type="EMBL" id="SHG88644.1"/>
    </source>
</evidence>
<evidence type="ECO:0000313" key="2">
    <source>
        <dbReference type="Proteomes" id="UP000189796"/>
    </source>
</evidence>